<dbReference type="OrthoDB" id="6132759at2759"/>
<evidence type="ECO:0000256" key="6">
    <source>
        <dbReference type="ARBA" id="ARBA00022692"/>
    </source>
</evidence>
<feature type="transmembrane region" description="Helical" evidence="14">
    <location>
        <begin position="423"/>
        <end position="448"/>
    </location>
</feature>
<dbReference type="NCBIfam" id="TIGR01814">
    <property type="entry name" value="kynureninase"/>
    <property type="match status" value="1"/>
</dbReference>
<gene>
    <name evidence="15" type="ORF">PVAND_014933</name>
</gene>
<keyword evidence="9 14" id="KW-1133">Transmembrane helix</keyword>
<dbReference type="GO" id="GO:0006569">
    <property type="term" value="P:L-tryptophan catabolic process"/>
    <property type="evidence" value="ECO:0007669"/>
    <property type="project" value="InterPro"/>
</dbReference>
<dbReference type="InterPro" id="IPR015421">
    <property type="entry name" value="PyrdxlP-dep_Trfase_major"/>
</dbReference>
<dbReference type="SUPFAM" id="SSF53383">
    <property type="entry name" value="PLP-dependent transferases"/>
    <property type="match status" value="1"/>
</dbReference>
<protein>
    <recommendedName>
        <fullName evidence="17">Kynureninase</fullName>
    </recommendedName>
</protein>
<evidence type="ECO:0000256" key="4">
    <source>
        <dbReference type="ARBA" id="ARBA00022475"/>
    </source>
</evidence>
<dbReference type="AlphaFoldDB" id="A0A9J6BBI7"/>
<organism evidence="15 16">
    <name type="scientific">Polypedilum vanderplanki</name>
    <name type="common">Sleeping chironomid midge</name>
    <dbReference type="NCBI Taxonomy" id="319348"/>
    <lineage>
        <taxon>Eukaryota</taxon>
        <taxon>Metazoa</taxon>
        <taxon>Ecdysozoa</taxon>
        <taxon>Arthropoda</taxon>
        <taxon>Hexapoda</taxon>
        <taxon>Insecta</taxon>
        <taxon>Pterygota</taxon>
        <taxon>Neoptera</taxon>
        <taxon>Endopterygota</taxon>
        <taxon>Diptera</taxon>
        <taxon>Nematocera</taxon>
        <taxon>Chironomoidea</taxon>
        <taxon>Chironomidae</taxon>
        <taxon>Chironominae</taxon>
        <taxon>Polypedilum</taxon>
        <taxon>Polypedilum</taxon>
    </lineage>
</organism>
<keyword evidence="4" id="KW-1003">Cell membrane</keyword>
<evidence type="ECO:0000256" key="5">
    <source>
        <dbReference type="ARBA" id="ARBA00022642"/>
    </source>
</evidence>
<evidence type="ECO:0000256" key="12">
    <source>
        <dbReference type="ARBA" id="ARBA00023136"/>
    </source>
</evidence>
<dbReference type="Gene3D" id="3.40.640.10">
    <property type="entry name" value="Type I PLP-dependent aspartate aminotransferase-like (Major domain)"/>
    <property type="match status" value="1"/>
</dbReference>
<keyword evidence="8" id="KW-0663">Pyridoxal phosphate</keyword>
<feature type="transmembrane region" description="Helical" evidence="14">
    <location>
        <begin position="70"/>
        <end position="89"/>
    </location>
</feature>
<comment type="similarity">
    <text evidence="2">Belongs to the sodium:solute symporter (SSF) (TC 2.A.21) family.</text>
</comment>
<dbReference type="Proteomes" id="UP001107558">
    <property type="component" value="Chromosome 4"/>
</dbReference>
<evidence type="ECO:0000313" key="16">
    <source>
        <dbReference type="Proteomes" id="UP001107558"/>
    </source>
</evidence>
<keyword evidence="10" id="KW-0915">Sodium</keyword>
<dbReference type="PANTHER" id="PTHR42985:SF5">
    <property type="entry name" value="FI02094P-RELATED"/>
    <property type="match status" value="1"/>
</dbReference>
<evidence type="ECO:0000256" key="8">
    <source>
        <dbReference type="ARBA" id="ARBA00022898"/>
    </source>
</evidence>
<feature type="transmembrane region" description="Helical" evidence="14">
    <location>
        <begin position="521"/>
        <end position="545"/>
    </location>
</feature>
<accession>A0A9J6BBI7</accession>
<dbReference type="GO" id="GO:0030429">
    <property type="term" value="F:kynureninase activity"/>
    <property type="evidence" value="ECO:0007669"/>
    <property type="project" value="InterPro"/>
</dbReference>
<evidence type="ECO:0000256" key="2">
    <source>
        <dbReference type="ARBA" id="ARBA00006434"/>
    </source>
</evidence>
<evidence type="ECO:0000256" key="7">
    <source>
        <dbReference type="ARBA" id="ARBA00022801"/>
    </source>
</evidence>
<evidence type="ECO:0000256" key="1">
    <source>
        <dbReference type="ARBA" id="ARBA00004651"/>
    </source>
</evidence>
<keyword evidence="16" id="KW-1185">Reference proteome</keyword>
<dbReference type="GO" id="GO:0030170">
    <property type="term" value="F:pyridoxal phosphate binding"/>
    <property type="evidence" value="ECO:0007669"/>
    <property type="project" value="InterPro"/>
</dbReference>
<dbReference type="Pfam" id="PF00474">
    <property type="entry name" value="SSF"/>
    <property type="match status" value="1"/>
</dbReference>
<comment type="subcellular location">
    <subcellularLocation>
        <location evidence="1">Cell membrane</location>
        <topology evidence="1">Multi-pass membrane protein</topology>
    </subcellularLocation>
</comment>
<evidence type="ECO:0000313" key="15">
    <source>
        <dbReference type="EMBL" id="KAG5666928.1"/>
    </source>
</evidence>
<evidence type="ECO:0000256" key="3">
    <source>
        <dbReference type="ARBA" id="ARBA00022448"/>
    </source>
</evidence>
<dbReference type="Gene3D" id="3.90.1150.10">
    <property type="entry name" value="Aspartate Aminotransferase, domain 1"/>
    <property type="match status" value="1"/>
</dbReference>
<evidence type="ECO:0000256" key="13">
    <source>
        <dbReference type="ARBA" id="ARBA00023201"/>
    </source>
</evidence>
<feature type="transmembrane region" description="Helical" evidence="14">
    <location>
        <begin position="296"/>
        <end position="321"/>
    </location>
</feature>
<dbReference type="InterPro" id="IPR001734">
    <property type="entry name" value="Na/solute_symporter"/>
</dbReference>
<dbReference type="InterPro" id="IPR051163">
    <property type="entry name" value="Sodium:Solute_Symporter_SSF"/>
</dbReference>
<feature type="transmembrane region" description="Helical" evidence="14">
    <location>
        <begin position="397"/>
        <end position="417"/>
    </location>
</feature>
<dbReference type="NCBIfam" id="TIGR00813">
    <property type="entry name" value="sss"/>
    <property type="match status" value="1"/>
</dbReference>
<comment type="caution">
    <text evidence="15">The sequence shown here is derived from an EMBL/GenBank/DDBJ whole genome shotgun (WGS) entry which is preliminary data.</text>
</comment>
<dbReference type="InterPro" id="IPR015424">
    <property type="entry name" value="PyrdxlP-dep_Trfase"/>
</dbReference>
<sequence length="996" mass="111915">MSSIDVNTLSESMRHFGTADYTVFVAMLLFSSLVGLYFGYKDHKTSKENKRNGIDDDTANYLVGGRNMQVIPVALSLVASFVSGITLLGTSTEIYLYGSQYSIFLIAIVIAAFIVHHTIIPVLHELEITSTYQYLEARFNRELRLYGSISYMMIQMMWLPIIIYVPALAFNQTTGVNIHIITPISMFICIVYTSIGGIKAVIWTDVLQITLMYGTLTLIAVKGTIAIGGLEVLIERNIKGERFEPVIFDLDPTIRHSFWTLVVGGSIWYLNINGINQSMVQRYLSLRTIKRAQIGAALFSAGVMLMISLCIYNGFVLFAMYHDCDPLKTKLAKAKDQLLPLLAIETLKDFPGLTGVFVAGVFSAALSSASTGLNSMAAVILVDFCGHFNLSKTQTAVILRGTVIVLGVIAVLLVYVVERLGTVLQLAMIIPSATNGPLLGVFFIGSLIPWIGGKATLWGVITGAVTMTSIIVKAQIESMRGKIKFPLKPVFTDGCTYNFTATNITSEVVETGSKHIYHMSYLYYTIFGTILVIIVSSLLSLVFGFQDPRKVDRRLVAPFMRKYIEFENQNVRNENLEYEATKKNLKIENFTTRQDFEKADEIDELKDFREKFQLPSDVIYFIGNSLGPCAVNTQEIISKFITDNWIKNSSSAEFHQTPLKVGEKIGKIIGAEKDETIVCDSTSVNIFKALGTALKIQKLKNPNRRVILLEKQNFPSDNYIVQGLVNFLSAENYKIEKFEDEKELEKILSTEITVLLLSHVSYRTGKLFDMKIITKMAHDFGVLIIWDLCHSVGAVPINLTESNVDFAVGCTYKYLNCGPGAPAFFYVNKRHQNVVWQPLAGWYGHEEPFKMKSNYEPARNIQQFLTGTGEIFHMSIVENSIEILLKADIKKMRKKSLLLGDLFINLLNEKCSSLKLLTPLEHEKRGSHLSFEHENAYNISVMINKRGICGNFRFPNILRFAMTSLYLRFVDIWDTVEIISDIVNNFEIYKNLAEKL</sequence>
<keyword evidence="6 14" id="KW-0812">Transmembrane</keyword>
<proteinExistence type="inferred from homology"/>
<dbReference type="InterPro" id="IPR038377">
    <property type="entry name" value="Na/Glc_symporter_sf"/>
</dbReference>
<dbReference type="GO" id="GO:0006814">
    <property type="term" value="P:sodium ion transport"/>
    <property type="evidence" value="ECO:0007669"/>
    <property type="project" value="UniProtKB-KW"/>
</dbReference>
<feature type="transmembrane region" description="Helical" evidence="14">
    <location>
        <begin position="254"/>
        <end position="275"/>
    </location>
</feature>
<feature type="transmembrane region" description="Helical" evidence="14">
    <location>
        <begin position="101"/>
        <end position="124"/>
    </location>
</feature>
<dbReference type="GO" id="GO:0009435">
    <property type="term" value="P:NAD+ biosynthetic process"/>
    <property type="evidence" value="ECO:0007669"/>
    <property type="project" value="InterPro"/>
</dbReference>
<dbReference type="EMBL" id="JADBJN010000004">
    <property type="protein sequence ID" value="KAG5666928.1"/>
    <property type="molecule type" value="Genomic_DNA"/>
</dbReference>
<keyword evidence="3" id="KW-0813">Transport</keyword>
<evidence type="ECO:0008006" key="17">
    <source>
        <dbReference type="Google" id="ProtNLM"/>
    </source>
</evidence>
<keyword evidence="13" id="KW-0739">Sodium transport</keyword>
<dbReference type="GO" id="GO:0005737">
    <property type="term" value="C:cytoplasm"/>
    <property type="evidence" value="ECO:0007669"/>
    <property type="project" value="InterPro"/>
</dbReference>
<keyword evidence="7" id="KW-0378">Hydrolase</keyword>
<dbReference type="GO" id="GO:0015293">
    <property type="term" value="F:symporter activity"/>
    <property type="evidence" value="ECO:0007669"/>
    <property type="project" value="TreeGrafter"/>
</dbReference>
<keyword evidence="12 14" id="KW-0472">Membrane</keyword>
<evidence type="ECO:0000256" key="14">
    <source>
        <dbReference type="SAM" id="Phobius"/>
    </source>
</evidence>
<evidence type="ECO:0000256" key="10">
    <source>
        <dbReference type="ARBA" id="ARBA00023053"/>
    </source>
</evidence>
<feature type="transmembrane region" description="Helical" evidence="14">
    <location>
        <begin position="21"/>
        <end position="40"/>
    </location>
</feature>
<dbReference type="InterPro" id="IPR015422">
    <property type="entry name" value="PyrdxlP-dep_Trfase_small"/>
</dbReference>
<keyword evidence="11" id="KW-0406">Ion transport</keyword>
<feature type="transmembrane region" description="Helical" evidence="14">
    <location>
        <begin position="455"/>
        <end position="476"/>
    </location>
</feature>
<dbReference type="Gene3D" id="1.20.1730.10">
    <property type="entry name" value="Sodium/glucose cotransporter"/>
    <property type="match status" value="1"/>
</dbReference>
<keyword evidence="5" id="KW-0662">Pyridine nucleotide biosynthesis</keyword>
<feature type="transmembrane region" description="Helical" evidence="14">
    <location>
        <begin position="210"/>
        <end position="234"/>
    </location>
</feature>
<feature type="transmembrane region" description="Helical" evidence="14">
    <location>
        <begin position="145"/>
        <end position="170"/>
    </location>
</feature>
<dbReference type="Pfam" id="PF22580">
    <property type="entry name" value="KYNU_C"/>
    <property type="match status" value="1"/>
</dbReference>
<evidence type="ECO:0000256" key="9">
    <source>
        <dbReference type="ARBA" id="ARBA00022989"/>
    </source>
</evidence>
<dbReference type="PANTHER" id="PTHR42985">
    <property type="entry name" value="SODIUM-COUPLED MONOCARBOXYLATE TRANSPORTER"/>
    <property type="match status" value="1"/>
</dbReference>
<feature type="transmembrane region" description="Helical" evidence="14">
    <location>
        <begin position="176"/>
        <end position="198"/>
    </location>
</feature>
<evidence type="ECO:0000256" key="11">
    <source>
        <dbReference type="ARBA" id="ARBA00023065"/>
    </source>
</evidence>
<name>A0A9J6BBI7_POLVA</name>
<dbReference type="PROSITE" id="PS50283">
    <property type="entry name" value="NA_SOLUT_SYMP_3"/>
    <property type="match status" value="1"/>
</dbReference>
<dbReference type="GO" id="GO:0005886">
    <property type="term" value="C:plasma membrane"/>
    <property type="evidence" value="ECO:0007669"/>
    <property type="project" value="UniProtKB-SubCell"/>
</dbReference>
<reference evidence="15" key="1">
    <citation type="submission" date="2021-03" db="EMBL/GenBank/DDBJ databases">
        <title>Chromosome level genome of the anhydrobiotic midge Polypedilum vanderplanki.</title>
        <authorList>
            <person name="Yoshida Y."/>
            <person name="Kikawada T."/>
            <person name="Gusev O."/>
        </authorList>
    </citation>
    <scope>NUCLEOTIDE SEQUENCE</scope>
    <source>
        <strain evidence="15">NIAS01</strain>
        <tissue evidence="15">Whole body or cell culture</tissue>
    </source>
</reference>
<dbReference type="InterPro" id="IPR010111">
    <property type="entry name" value="Kynureninase"/>
</dbReference>
<dbReference type="CDD" id="cd11492">
    <property type="entry name" value="SLC5sbd_NIS-SMVT"/>
    <property type="match status" value="1"/>
</dbReference>